<keyword evidence="6" id="KW-0808">Transferase</keyword>
<evidence type="ECO:0000256" key="3">
    <source>
        <dbReference type="ARBA" id="ARBA00022553"/>
    </source>
</evidence>
<dbReference type="InterPro" id="IPR005467">
    <property type="entry name" value="His_kinase_dom"/>
</dbReference>
<dbReference type="PROSITE" id="PS50109">
    <property type="entry name" value="HIS_KIN"/>
    <property type="match status" value="1"/>
</dbReference>
<feature type="transmembrane region" description="Helical" evidence="4">
    <location>
        <begin position="60"/>
        <end position="81"/>
    </location>
</feature>
<dbReference type="Gene3D" id="1.10.287.130">
    <property type="match status" value="1"/>
</dbReference>
<dbReference type="InterPro" id="IPR036097">
    <property type="entry name" value="HisK_dim/P_sf"/>
</dbReference>
<keyword evidence="4" id="KW-0812">Transmembrane</keyword>
<dbReference type="SMART" id="SM00387">
    <property type="entry name" value="HATPase_c"/>
    <property type="match status" value="1"/>
</dbReference>
<feature type="transmembrane region" description="Helical" evidence="4">
    <location>
        <begin position="93"/>
        <end position="112"/>
    </location>
</feature>
<dbReference type="SUPFAM" id="SSF55781">
    <property type="entry name" value="GAF domain-like"/>
    <property type="match status" value="1"/>
</dbReference>
<keyword evidence="3" id="KW-0597">Phosphoprotein</keyword>
<feature type="transmembrane region" description="Helical" evidence="4">
    <location>
        <begin position="156"/>
        <end position="177"/>
    </location>
</feature>
<reference evidence="6 7" key="1">
    <citation type="submission" date="2024-08" db="EMBL/GenBank/DDBJ databases">
        <authorList>
            <person name="Lu H."/>
        </authorList>
    </citation>
    <scope>NUCLEOTIDE SEQUENCE [LARGE SCALE GENOMIC DNA]</scope>
    <source>
        <strain evidence="6 7">LKC17W</strain>
    </source>
</reference>
<comment type="catalytic activity">
    <reaction evidence="1">
        <text>ATP + protein L-histidine = ADP + protein N-phospho-L-histidine.</text>
        <dbReference type="EC" id="2.7.13.3"/>
    </reaction>
</comment>
<protein>
    <recommendedName>
        <fullName evidence="2">histidine kinase</fullName>
        <ecNumber evidence="2">2.7.13.3</ecNumber>
    </recommendedName>
</protein>
<name>A0ABW7FIK6_9BURK</name>
<dbReference type="InterPro" id="IPR004358">
    <property type="entry name" value="Sig_transdc_His_kin-like_C"/>
</dbReference>
<comment type="caution">
    <text evidence="6">The sequence shown here is derived from an EMBL/GenBank/DDBJ whole genome shotgun (WGS) entry which is preliminary data.</text>
</comment>
<dbReference type="InterPro" id="IPR003018">
    <property type="entry name" value="GAF"/>
</dbReference>
<dbReference type="SUPFAM" id="SSF55874">
    <property type="entry name" value="ATPase domain of HSP90 chaperone/DNA topoisomerase II/histidine kinase"/>
    <property type="match status" value="1"/>
</dbReference>
<dbReference type="Pfam" id="PF01590">
    <property type="entry name" value="GAF"/>
    <property type="match status" value="1"/>
</dbReference>
<evidence type="ECO:0000259" key="5">
    <source>
        <dbReference type="PROSITE" id="PS50109"/>
    </source>
</evidence>
<keyword evidence="6" id="KW-0418">Kinase</keyword>
<dbReference type="EC" id="2.7.13.3" evidence="2"/>
<feature type="transmembrane region" description="Helical" evidence="4">
    <location>
        <begin position="124"/>
        <end position="144"/>
    </location>
</feature>
<organism evidence="6 7">
    <name type="scientific">Pelomonas margarita</name>
    <dbReference type="NCBI Taxonomy" id="3299031"/>
    <lineage>
        <taxon>Bacteria</taxon>
        <taxon>Pseudomonadati</taxon>
        <taxon>Pseudomonadota</taxon>
        <taxon>Betaproteobacteria</taxon>
        <taxon>Burkholderiales</taxon>
        <taxon>Sphaerotilaceae</taxon>
        <taxon>Roseateles</taxon>
    </lineage>
</organism>
<dbReference type="GO" id="GO:0004673">
    <property type="term" value="F:protein histidine kinase activity"/>
    <property type="evidence" value="ECO:0007669"/>
    <property type="project" value="UniProtKB-EC"/>
</dbReference>
<sequence length="720" mass="78934">MLKSRMPDAELMPSSLALSEPVASFISLGNLGYLVCCAVYGVFALYFAQRLLRGRLQRTLPAIVFLAALAVSSAWAGVALIDGLSHWSDRTPTWLGPLLDVSRFGLWFAFLVKLLPRVGTRTLGWARPVVGLAVSAQAALVLGAEWLPHDALVRPLSFGALALSILGLVLVEQLLRGVAADARWNVKPFCLGLGGVFVFDLFLGAQAVLFQRFDGDAASVRSLVHAAAVPLLYVASQRQGDWRGRLHLSRTAVFHSATLLLVGGYLLVVAGVGYYVRYTGGQWGRALSVVLIFVALVALMLIVASGSVRARLRVYISKNFFSYRYDYREEWLRFTALLASSVEPQHTAETVVRALANLVESPSGMLWLQRQAGGEFAQAGRWNLPAQPGVEPRDGSLAAFFAERAWIIDVDEWRQRQDAYPGLELPAWLVDEARCWLVLPLQVRETLIGFVVLGRPRAAVELNWEVRDLLRTAASQASGYLAQAQATEALLEARKFDAFNRMSAFVVHDLKNIVTQLSLMMKNAKRLRDNPEFQQDMLDTVENSLEKMRQLMLQLRQGDKPHGVTSGVDLEQIARRLGVAAASKGRALELALQAGVSTRGDAERMERVLGHVVQNAFDATPAGGLVRLSLDAQGSQARVRVTDTGCGMSDDFIQNRLFKPFQTTKVSGMGIGAHESYQYVQELGGKISVQSELNQGTTVTLLLPLFHAQADASRAGLELR</sequence>
<dbReference type="SUPFAM" id="SSF47384">
    <property type="entry name" value="Homodimeric domain of signal transducing histidine kinase"/>
    <property type="match status" value="1"/>
</dbReference>
<evidence type="ECO:0000256" key="2">
    <source>
        <dbReference type="ARBA" id="ARBA00012438"/>
    </source>
</evidence>
<keyword evidence="7" id="KW-1185">Reference proteome</keyword>
<dbReference type="InterPro" id="IPR003594">
    <property type="entry name" value="HATPase_dom"/>
</dbReference>
<dbReference type="NCBIfam" id="TIGR02916">
    <property type="entry name" value="PEP_his_kin"/>
    <property type="match status" value="1"/>
</dbReference>
<dbReference type="PRINTS" id="PR00344">
    <property type="entry name" value="BCTRLSENSOR"/>
</dbReference>
<dbReference type="CDD" id="cd00082">
    <property type="entry name" value="HisKA"/>
    <property type="match status" value="1"/>
</dbReference>
<feature type="transmembrane region" description="Helical" evidence="4">
    <location>
        <begin position="189"/>
        <end position="211"/>
    </location>
</feature>
<dbReference type="Pfam" id="PF02518">
    <property type="entry name" value="HATPase_c"/>
    <property type="match status" value="1"/>
</dbReference>
<keyword evidence="4" id="KW-1133">Transmembrane helix</keyword>
<dbReference type="Gene3D" id="3.30.565.10">
    <property type="entry name" value="Histidine kinase-like ATPase, C-terminal domain"/>
    <property type="match status" value="1"/>
</dbReference>
<evidence type="ECO:0000313" key="6">
    <source>
        <dbReference type="EMBL" id="MFG6441158.1"/>
    </source>
</evidence>
<dbReference type="InterPro" id="IPR036890">
    <property type="entry name" value="HATPase_C_sf"/>
</dbReference>
<feature type="transmembrane region" description="Helical" evidence="4">
    <location>
        <begin position="257"/>
        <end position="276"/>
    </location>
</feature>
<feature type="domain" description="Histidine kinase" evidence="5">
    <location>
        <begin position="505"/>
        <end position="707"/>
    </location>
</feature>
<dbReference type="EMBL" id="JBIGHW010000004">
    <property type="protein sequence ID" value="MFG6441158.1"/>
    <property type="molecule type" value="Genomic_DNA"/>
</dbReference>
<dbReference type="Gene3D" id="3.30.450.40">
    <property type="match status" value="1"/>
</dbReference>
<feature type="transmembrane region" description="Helical" evidence="4">
    <location>
        <begin position="22"/>
        <end position="48"/>
    </location>
</feature>
<dbReference type="InterPro" id="IPR003661">
    <property type="entry name" value="HisK_dim/P_dom"/>
</dbReference>
<gene>
    <name evidence="6" type="primary">prsK</name>
    <name evidence="6" type="ORF">ACG0Z3_10755</name>
</gene>
<dbReference type="PANTHER" id="PTHR43547">
    <property type="entry name" value="TWO-COMPONENT HISTIDINE KINASE"/>
    <property type="match status" value="1"/>
</dbReference>
<keyword evidence="4" id="KW-0472">Membrane</keyword>
<proteinExistence type="predicted"/>
<evidence type="ECO:0000256" key="4">
    <source>
        <dbReference type="SAM" id="Phobius"/>
    </source>
</evidence>
<dbReference type="InterPro" id="IPR014265">
    <property type="entry name" value="XrtA/PrsK"/>
</dbReference>
<evidence type="ECO:0000256" key="1">
    <source>
        <dbReference type="ARBA" id="ARBA00000085"/>
    </source>
</evidence>
<dbReference type="RefSeq" id="WP_394397482.1">
    <property type="nucleotide sequence ID" value="NZ_JBIGHW010000004.1"/>
</dbReference>
<accession>A0ABW7FIK6</accession>
<feature type="transmembrane region" description="Helical" evidence="4">
    <location>
        <begin position="282"/>
        <end position="303"/>
    </location>
</feature>
<dbReference type="PANTHER" id="PTHR43547:SF2">
    <property type="entry name" value="HYBRID SIGNAL TRANSDUCTION HISTIDINE KINASE C"/>
    <property type="match status" value="1"/>
</dbReference>
<dbReference type="Proteomes" id="UP001606301">
    <property type="component" value="Unassembled WGS sequence"/>
</dbReference>
<dbReference type="InterPro" id="IPR029016">
    <property type="entry name" value="GAF-like_dom_sf"/>
</dbReference>
<evidence type="ECO:0000313" key="7">
    <source>
        <dbReference type="Proteomes" id="UP001606301"/>
    </source>
</evidence>